<keyword evidence="6" id="KW-1185">Reference proteome</keyword>
<dbReference type="CDD" id="cd00067">
    <property type="entry name" value="GAL4"/>
    <property type="match status" value="1"/>
</dbReference>
<dbReference type="InterPro" id="IPR053187">
    <property type="entry name" value="Notoamide_regulator"/>
</dbReference>
<dbReference type="Pfam" id="PF04082">
    <property type="entry name" value="Fungal_trans"/>
    <property type="match status" value="1"/>
</dbReference>
<dbReference type="PANTHER" id="PTHR47256:SF1">
    <property type="entry name" value="ZN(II)2CYS6 TRANSCRIPTION FACTOR (EUROFUNG)"/>
    <property type="match status" value="1"/>
</dbReference>
<dbReference type="Proteomes" id="UP000266272">
    <property type="component" value="Unassembled WGS sequence"/>
</dbReference>
<dbReference type="STRING" id="490622.A0A395NYH8"/>
<keyword evidence="2" id="KW-0539">Nucleus</keyword>
<dbReference type="InterPro" id="IPR036864">
    <property type="entry name" value="Zn2-C6_fun-type_DNA-bd_sf"/>
</dbReference>
<dbReference type="GO" id="GO:0008270">
    <property type="term" value="F:zinc ion binding"/>
    <property type="evidence" value="ECO:0007669"/>
    <property type="project" value="InterPro"/>
</dbReference>
<dbReference type="AlphaFoldDB" id="A0A395NYH8"/>
<name>A0A395NYH8_TRIAR</name>
<gene>
    <name evidence="5" type="ORF">TARUN_1082</name>
</gene>
<feature type="domain" description="Zn(2)-C6 fungal-type" evidence="4">
    <location>
        <begin position="71"/>
        <end position="109"/>
    </location>
</feature>
<dbReference type="CDD" id="cd12148">
    <property type="entry name" value="fungal_TF_MHR"/>
    <property type="match status" value="1"/>
</dbReference>
<organism evidence="5 6">
    <name type="scientific">Trichoderma arundinaceum</name>
    <dbReference type="NCBI Taxonomy" id="490622"/>
    <lineage>
        <taxon>Eukaryota</taxon>
        <taxon>Fungi</taxon>
        <taxon>Dikarya</taxon>
        <taxon>Ascomycota</taxon>
        <taxon>Pezizomycotina</taxon>
        <taxon>Sordariomycetes</taxon>
        <taxon>Hypocreomycetidae</taxon>
        <taxon>Hypocreales</taxon>
        <taxon>Hypocreaceae</taxon>
        <taxon>Trichoderma</taxon>
    </lineage>
</organism>
<dbReference type="SUPFAM" id="SSF57701">
    <property type="entry name" value="Zn2/Cys6 DNA-binding domain"/>
    <property type="match status" value="1"/>
</dbReference>
<evidence type="ECO:0000313" key="5">
    <source>
        <dbReference type="EMBL" id="RFU81128.1"/>
    </source>
</evidence>
<dbReference type="Gene3D" id="4.10.240.10">
    <property type="entry name" value="Zn(2)-C6 fungal-type DNA-binding domain"/>
    <property type="match status" value="1"/>
</dbReference>
<sequence length="621" mass="70516">MSGKPLPPRKYRRLAAKPSGASNNINSLFESNTAPPTPSPEPSPEPTPEPTLPSNINPEDIRPVRTTINVACESCRRRKTRLIMPTLQKCDGNRPKCSGCATRQLDCHYSSANRSETISAALKRKYREEHEKSDVFEELFTALKSCPETDAMTMFSLVRQGVDPGSLLRRMKDCDLLLQLSVIPETRRRYQFPYLASMPTHLQTPDNPYLKSLLYETAFRGIVPGDGYGSGQGEAQPSPPEHGQLGQYENIYLQPYHAAEVVDPLIDHVQPSKWTSISADDHLMRTLLRAYILHEYPTFPVFHKDIFLQAMIDEDTRYCSPMLVNVLLAEACHSFIGIPNRDQFWVPQSLRYRFLAEAKRLWEQESDSVDLVTVQAATLLNLVYSHNGMDKVGHPYLLRALDVAQQLELFGDHANEKNERMKHARVFTAWALFNWQCMELYLATILFSSKQAGVSRASTLMKETAQKTAAHAAARLETVARLYYIRHSFEHCDPFLTIHLSFVAGAALDGLAMTPANDKETIRSLRSTVILSLKGLYDQGQHIHLTSVIYRLLRDRLGRRDLALLQKYVVWDPLTPEEPLLLEYAQSHYPLTMGKKDEDPDSARLDNLVKKYEQLTTEESQ</sequence>
<reference evidence="5 6" key="1">
    <citation type="journal article" date="2018" name="PLoS Pathog.">
        <title>Evolution of structural diversity of trichothecenes, a family of toxins produced by plant pathogenic and entomopathogenic fungi.</title>
        <authorList>
            <person name="Proctor R.H."/>
            <person name="McCormick S.P."/>
            <person name="Kim H.S."/>
            <person name="Cardoza R.E."/>
            <person name="Stanley A.M."/>
            <person name="Lindo L."/>
            <person name="Kelly A."/>
            <person name="Brown D.W."/>
            <person name="Lee T."/>
            <person name="Vaughan M.M."/>
            <person name="Alexander N.J."/>
            <person name="Busman M."/>
            <person name="Gutierrez S."/>
        </authorList>
    </citation>
    <scope>NUCLEOTIDE SEQUENCE [LARGE SCALE GENOMIC DNA]</scope>
    <source>
        <strain evidence="5 6">IBT 40837</strain>
    </source>
</reference>
<dbReference type="InterPro" id="IPR001138">
    <property type="entry name" value="Zn2Cys6_DnaBD"/>
</dbReference>
<protein>
    <recommendedName>
        <fullName evidence="4">Zn(2)-C6 fungal-type domain-containing protein</fullName>
    </recommendedName>
</protein>
<dbReference type="InterPro" id="IPR007219">
    <property type="entry name" value="XnlR_reg_dom"/>
</dbReference>
<comment type="caution">
    <text evidence="5">The sequence shown here is derived from an EMBL/GenBank/DDBJ whole genome shotgun (WGS) entry which is preliminary data.</text>
</comment>
<evidence type="ECO:0000313" key="6">
    <source>
        <dbReference type="Proteomes" id="UP000266272"/>
    </source>
</evidence>
<evidence type="ECO:0000256" key="1">
    <source>
        <dbReference type="ARBA" id="ARBA00022723"/>
    </source>
</evidence>
<accession>A0A395NYH8</accession>
<feature type="region of interest" description="Disordered" evidence="3">
    <location>
        <begin position="1"/>
        <end position="61"/>
    </location>
</feature>
<dbReference type="Pfam" id="PF00172">
    <property type="entry name" value="Zn_clus"/>
    <property type="match status" value="1"/>
</dbReference>
<dbReference type="EMBL" id="PXOA01000066">
    <property type="protein sequence ID" value="RFU81128.1"/>
    <property type="molecule type" value="Genomic_DNA"/>
</dbReference>
<evidence type="ECO:0000256" key="2">
    <source>
        <dbReference type="ARBA" id="ARBA00023242"/>
    </source>
</evidence>
<dbReference type="SMART" id="SM00066">
    <property type="entry name" value="GAL4"/>
    <property type="match status" value="1"/>
</dbReference>
<evidence type="ECO:0000256" key="3">
    <source>
        <dbReference type="SAM" id="MobiDB-lite"/>
    </source>
</evidence>
<feature type="compositionally biased region" description="Pro residues" evidence="3">
    <location>
        <begin position="35"/>
        <end position="51"/>
    </location>
</feature>
<dbReference type="PROSITE" id="PS50048">
    <property type="entry name" value="ZN2_CY6_FUNGAL_2"/>
    <property type="match status" value="1"/>
</dbReference>
<evidence type="ECO:0000259" key="4">
    <source>
        <dbReference type="PROSITE" id="PS50048"/>
    </source>
</evidence>
<proteinExistence type="predicted"/>
<keyword evidence="1" id="KW-0479">Metal-binding</keyword>
<feature type="compositionally biased region" description="Polar residues" evidence="3">
    <location>
        <begin position="20"/>
        <end position="34"/>
    </location>
</feature>
<dbReference type="PANTHER" id="PTHR47256">
    <property type="entry name" value="ZN(II)2CYS6 TRANSCRIPTION FACTOR (EUROFUNG)-RELATED"/>
    <property type="match status" value="1"/>
</dbReference>
<dbReference type="GO" id="GO:0000981">
    <property type="term" value="F:DNA-binding transcription factor activity, RNA polymerase II-specific"/>
    <property type="evidence" value="ECO:0007669"/>
    <property type="project" value="InterPro"/>
</dbReference>
<dbReference type="OrthoDB" id="426882at2759"/>